<evidence type="ECO:0008006" key="4">
    <source>
        <dbReference type="Google" id="ProtNLM"/>
    </source>
</evidence>
<name>A0A3G4ZVE0_9VIRU</name>
<dbReference type="PANTHER" id="PTHR24198">
    <property type="entry name" value="ANKYRIN REPEAT AND PROTEIN KINASE DOMAIN-CONTAINING PROTEIN"/>
    <property type="match status" value="1"/>
</dbReference>
<evidence type="ECO:0000313" key="3">
    <source>
        <dbReference type="EMBL" id="AYV77399.1"/>
    </source>
</evidence>
<evidence type="ECO:0000256" key="2">
    <source>
        <dbReference type="ARBA" id="ARBA00023043"/>
    </source>
</evidence>
<gene>
    <name evidence="3" type="ORF">Dasosvirus1_34</name>
</gene>
<sequence>MDFEEYYKQNVYQIQKGEYLDCFLKWNTKIEHKVYFLACLFDNFDVIQSIITTAKIDINMTDFDNNNGFMMACHINPCLDIIKYLRSTTHNITLKNTKGWTALHNACALNPNIQIIKYLIDECGFDPKEKDNNRDNCFTIACAYNPNYEIVKYFVDEHKLSDSIGFNAENGLISACHYNKNPLVTEYLIKSGQIAINCTNINGKNGFIYAIENKNVPVFEYLVKSSYFLLFGKVKDFMDIKIEISKEQKEIHNLLYKKDKLNIEQKDKLVKFFIDNKLSGLFINRQLTENLGYLGYLRVLKLAKYGIIIDRCQVSCPPEKFLLPYEIQIPNFKEKTRETRIIFSINNTCYYGHRDLLLLGSTTYQNIYSMIDDVDNIHFDLKINDSEIVNIYLRSFYTGSYNEIMNLDTKQLLELCEIVNRLPSKMLTIQKLEYFLIKTFKKEYLETYKQLVDHTELYMLMTKVYRPTNM</sequence>
<protein>
    <recommendedName>
        <fullName evidence="4">Ankyrin repeat protein</fullName>
    </recommendedName>
</protein>
<evidence type="ECO:0000256" key="1">
    <source>
        <dbReference type="ARBA" id="ARBA00022737"/>
    </source>
</evidence>
<dbReference type="PANTHER" id="PTHR24198:SF165">
    <property type="entry name" value="ANKYRIN REPEAT-CONTAINING PROTEIN-RELATED"/>
    <property type="match status" value="1"/>
</dbReference>
<dbReference type="EMBL" id="MK072042">
    <property type="protein sequence ID" value="AYV77399.1"/>
    <property type="molecule type" value="Genomic_DNA"/>
</dbReference>
<dbReference type="Gene3D" id="1.25.40.20">
    <property type="entry name" value="Ankyrin repeat-containing domain"/>
    <property type="match status" value="1"/>
</dbReference>
<dbReference type="InterPro" id="IPR036770">
    <property type="entry name" value="Ankyrin_rpt-contain_sf"/>
</dbReference>
<organism evidence="3">
    <name type="scientific">Dasosvirus sp</name>
    <dbReference type="NCBI Taxonomy" id="2487764"/>
    <lineage>
        <taxon>Viruses</taxon>
        <taxon>Varidnaviria</taxon>
        <taxon>Bamfordvirae</taxon>
        <taxon>Nucleocytoviricota</taxon>
        <taxon>Megaviricetes</taxon>
        <taxon>Imitervirales</taxon>
        <taxon>Mimiviridae</taxon>
        <taxon>Klosneuvirinae</taxon>
    </lineage>
</organism>
<dbReference type="Pfam" id="PF12796">
    <property type="entry name" value="Ank_2"/>
    <property type="match status" value="2"/>
</dbReference>
<proteinExistence type="predicted"/>
<dbReference type="SMART" id="SM00248">
    <property type="entry name" value="ANK"/>
    <property type="match status" value="5"/>
</dbReference>
<keyword evidence="2" id="KW-0040">ANK repeat</keyword>
<reference evidence="3" key="1">
    <citation type="submission" date="2018-10" db="EMBL/GenBank/DDBJ databases">
        <title>Hidden diversity of soil giant viruses.</title>
        <authorList>
            <person name="Schulz F."/>
            <person name="Alteio L."/>
            <person name="Goudeau D."/>
            <person name="Ryan E.M."/>
            <person name="Malmstrom R.R."/>
            <person name="Blanchard J."/>
            <person name="Woyke T."/>
        </authorList>
    </citation>
    <scope>NUCLEOTIDE SEQUENCE</scope>
    <source>
        <strain evidence="3">DSV1</strain>
    </source>
</reference>
<accession>A0A3G4ZVE0</accession>
<keyword evidence="1" id="KW-0677">Repeat</keyword>
<dbReference type="SUPFAM" id="SSF48403">
    <property type="entry name" value="Ankyrin repeat"/>
    <property type="match status" value="1"/>
</dbReference>
<dbReference type="InterPro" id="IPR002110">
    <property type="entry name" value="Ankyrin_rpt"/>
</dbReference>